<dbReference type="Proteomes" id="UP000653730">
    <property type="component" value="Unassembled WGS sequence"/>
</dbReference>
<dbReference type="RefSeq" id="WP_187967065.1">
    <property type="nucleotide sequence ID" value="NZ_JACVDC010000080.1"/>
</dbReference>
<dbReference type="Pfam" id="PF21467">
    <property type="entry name" value="BetaGal_gal-bd"/>
    <property type="match status" value="1"/>
</dbReference>
<dbReference type="InterPro" id="IPR008979">
    <property type="entry name" value="Galactose-bd-like_sf"/>
</dbReference>
<dbReference type="GO" id="GO:0016798">
    <property type="term" value="F:hydrolase activity, acting on glycosyl bonds"/>
    <property type="evidence" value="ECO:0007669"/>
    <property type="project" value="UniProtKB-KW"/>
</dbReference>
<accession>A0A926JV83</accession>
<keyword evidence="2" id="KW-0326">Glycosidase</keyword>
<dbReference type="Gene3D" id="3.40.50.1110">
    <property type="entry name" value="SGNH hydrolase"/>
    <property type="match status" value="2"/>
</dbReference>
<evidence type="ECO:0000259" key="4">
    <source>
        <dbReference type="Pfam" id="PF21467"/>
    </source>
</evidence>
<dbReference type="InterPro" id="IPR039329">
    <property type="entry name" value="SIAE"/>
</dbReference>
<feature type="domain" description="Sialate O-acetylesterase" evidence="3">
    <location>
        <begin position="105"/>
        <end position="208"/>
    </location>
</feature>
<comment type="caution">
    <text evidence="5">The sequence shown here is derived from an EMBL/GenBank/DDBJ whole genome shotgun (WGS) entry which is preliminary data.</text>
</comment>
<keyword evidence="1" id="KW-0378">Hydrolase</keyword>
<dbReference type="InterPro" id="IPR048913">
    <property type="entry name" value="BetaGal_gal-bd"/>
</dbReference>
<feature type="domain" description="Sialate O-acetylesterase" evidence="3">
    <location>
        <begin position="418"/>
        <end position="516"/>
    </location>
</feature>
<reference evidence="5 6" key="1">
    <citation type="submission" date="2020-09" db="EMBL/GenBank/DDBJ databases">
        <title>Sinomicrobium weinanense sp. nov., a halophilic bacteria isolated from saline-alkali soil.</title>
        <authorList>
            <person name="Wu P."/>
            <person name="Ren H."/>
            <person name="Mei Y."/>
            <person name="Liang Y."/>
            <person name="Chen Z."/>
        </authorList>
    </citation>
    <scope>NUCLEOTIDE SEQUENCE [LARGE SCALE GENOMIC DNA]</scope>
    <source>
        <strain evidence="5 6">FJxs</strain>
    </source>
</reference>
<evidence type="ECO:0000256" key="1">
    <source>
        <dbReference type="ARBA" id="ARBA00022801"/>
    </source>
</evidence>
<evidence type="ECO:0000313" key="5">
    <source>
        <dbReference type="EMBL" id="MBC9797939.1"/>
    </source>
</evidence>
<evidence type="ECO:0000259" key="3">
    <source>
        <dbReference type="Pfam" id="PF03629"/>
    </source>
</evidence>
<protein>
    <submittedName>
        <fullName evidence="5">Beta galactosidase jelly roll domain-containing protein</fullName>
    </submittedName>
</protein>
<dbReference type="EMBL" id="JACVDC010000080">
    <property type="protein sequence ID" value="MBC9797939.1"/>
    <property type="molecule type" value="Genomic_DNA"/>
</dbReference>
<dbReference type="Pfam" id="PF03629">
    <property type="entry name" value="SASA"/>
    <property type="match status" value="2"/>
</dbReference>
<gene>
    <name evidence="5" type="ORF">IBL28_18350</name>
</gene>
<name>A0A926JV83_9FLAO</name>
<dbReference type="GO" id="GO:0005975">
    <property type="term" value="P:carbohydrate metabolic process"/>
    <property type="evidence" value="ECO:0007669"/>
    <property type="project" value="TreeGrafter"/>
</dbReference>
<dbReference type="GO" id="GO:0001681">
    <property type="term" value="F:sialate O-acetylesterase activity"/>
    <property type="evidence" value="ECO:0007669"/>
    <property type="project" value="InterPro"/>
</dbReference>
<dbReference type="SUPFAM" id="SSF52266">
    <property type="entry name" value="SGNH hydrolase"/>
    <property type="match status" value="1"/>
</dbReference>
<sequence length="655" mass="74276">MMKLILTLQFILGIFFTGHAQELRLPAYFTDHMVLQRDVPTVLWGWSAPGQSVKVEISRHRISTKTGRNGKWEIRLPAFPAGGPYTIKISAGPEVKTLSNILMGDVWICSGQSNMEWPVRQTPYKETDTVWLKKRQLRFLKVNPETDYRPREDVNSRGWITPGLEDIAHFSAVGYHFGKFIQRQSDVPIGLISVNLGATAIETWMSNEALGKFPQFRKEIDHTGSFAEVKKAFEKSKDKWYEQYYYTGKGIEEQWFLPETDTATWDSIKVAGNTWESEKDLRDFDGAVWFRTSFDLPEGFKGDSLHLQLLQIDDYDITWVNGHRIGETFGRHNHRNYQVPSEILKEKDNILVVRVFDTGGPGGFTTSAFWGNDILRGNWYYKKGLEIDPEKFPEQELVNVSPFSSPGVLYNANVAPLTALRVKGVIWYQGESNAERAAEYRDLFPALIRDWRDKFGQDMPFLWVQLANYGEEPGQPGPSPWAELREAQDLALKLPKTGMAVTIDIGEAGDIHPKNKEEVGRRLGALAGNLCYRGKQPAPGPRFKAMEKSGDSLLVRFHFATDALKTSDKHGYIRGFQIAGKNGPFRWAKAFLRGNTVVVYHPDLKDPAALRYAWSDNPGPLDLTDQNGLPAEPFRSDNRELSTKGKVFTGKASRF</sequence>
<dbReference type="AlphaFoldDB" id="A0A926JV83"/>
<feature type="domain" description="Beta-galactosidase galactose-binding" evidence="4">
    <location>
        <begin position="288"/>
        <end position="349"/>
    </location>
</feature>
<dbReference type="PANTHER" id="PTHR22901">
    <property type="entry name" value="SIALATE O-ACETYLESTERASE"/>
    <property type="match status" value="1"/>
</dbReference>
<evidence type="ECO:0000313" key="6">
    <source>
        <dbReference type="Proteomes" id="UP000653730"/>
    </source>
</evidence>
<dbReference type="SUPFAM" id="SSF49785">
    <property type="entry name" value="Galactose-binding domain-like"/>
    <property type="match status" value="1"/>
</dbReference>
<proteinExistence type="predicted"/>
<keyword evidence="6" id="KW-1185">Reference proteome</keyword>
<organism evidence="5 6">
    <name type="scientific">Sinomicrobium weinanense</name>
    <dbReference type="NCBI Taxonomy" id="2842200"/>
    <lineage>
        <taxon>Bacteria</taxon>
        <taxon>Pseudomonadati</taxon>
        <taxon>Bacteroidota</taxon>
        <taxon>Flavobacteriia</taxon>
        <taxon>Flavobacteriales</taxon>
        <taxon>Flavobacteriaceae</taxon>
        <taxon>Sinomicrobium</taxon>
    </lineage>
</organism>
<evidence type="ECO:0000256" key="2">
    <source>
        <dbReference type="ARBA" id="ARBA00023295"/>
    </source>
</evidence>
<dbReference type="InterPro" id="IPR005181">
    <property type="entry name" value="SASA"/>
</dbReference>
<dbReference type="PANTHER" id="PTHR22901:SF0">
    <property type="entry name" value="SIALATE O-ACETYLESTERASE"/>
    <property type="match status" value="1"/>
</dbReference>
<dbReference type="InterPro" id="IPR036514">
    <property type="entry name" value="SGNH_hydro_sf"/>
</dbReference>